<dbReference type="PANTHER" id="PTHR35564:SF4">
    <property type="entry name" value="CYTOPLASMIC PROTEIN"/>
    <property type="match status" value="1"/>
</dbReference>
<dbReference type="InterPro" id="IPR010732">
    <property type="entry name" value="T6SS_TssG-like"/>
</dbReference>
<dbReference type="EMBL" id="UOFP01000180">
    <property type="protein sequence ID" value="VAW87331.1"/>
    <property type="molecule type" value="Genomic_DNA"/>
</dbReference>
<proteinExistence type="predicted"/>
<accession>A0A3B0Z713</accession>
<sequence length="370" mass="42748">MSTKSRRKNLSVIEHLTESPFEFGFIQAVRLLERFSVLEKTEGKYLADKPIAKYMPPAAEFIRFKANSSLSFPSTDIESIKKHRMTDNINQWRMDVNFIGLTGSSGILPFHYTETVLQRLKLNDRSMADFFNLFNHRTTSLFYQASCKYNLPISYEKKRLSRNQNRVSDHYTQAILSLIGFGTKHLSNRSWTKDESLIFYAGLLTEKIRTASGLQQMLQNHFCIPVEVKEFIGQWQELIPDVRTRLSSQRTNVNNCLGRSVMMGRKGWFSQGKIRIILGPLNKSQLHQFSPGTNTLKALDEMVRLYVGIEHDYEFVMKIKRTDIPEKMSLSAKNPVVMGWNSWLANKNSNIDINETINIPVSSRRFNQGE</sequence>
<evidence type="ECO:0000313" key="1">
    <source>
        <dbReference type="EMBL" id="VAW87331.1"/>
    </source>
</evidence>
<dbReference type="PANTHER" id="PTHR35564">
    <property type="match status" value="1"/>
</dbReference>
<name>A0A3B0Z713_9ZZZZ</name>
<reference evidence="1" key="1">
    <citation type="submission" date="2018-06" db="EMBL/GenBank/DDBJ databases">
        <authorList>
            <person name="Zhirakovskaya E."/>
        </authorList>
    </citation>
    <scope>NUCLEOTIDE SEQUENCE</scope>
</reference>
<dbReference type="Pfam" id="PF06996">
    <property type="entry name" value="T6SS_TssG"/>
    <property type="match status" value="1"/>
</dbReference>
<evidence type="ECO:0008006" key="2">
    <source>
        <dbReference type="Google" id="ProtNLM"/>
    </source>
</evidence>
<dbReference type="AlphaFoldDB" id="A0A3B0Z713"/>
<gene>
    <name evidence="1" type="ORF">MNBD_GAMMA18-274</name>
</gene>
<dbReference type="NCBIfam" id="TIGR03347">
    <property type="entry name" value="VI_chp_1"/>
    <property type="match status" value="1"/>
</dbReference>
<organism evidence="1">
    <name type="scientific">hydrothermal vent metagenome</name>
    <dbReference type="NCBI Taxonomy" id="652676"/>
    <lineage>
        <taxon>unclassified sequences</taxon>
        <taxon>metagenomes</taxon>
        <taxon>ecological metagenomes</taxon>
    </lineage>
</organism>
<protein>
    <recommendedName>
        <fullName evidence="2">Type VI secretion system baseplate subunit TssG</fullName>
    </recommendedName>
</protein>